<proteinExistence type="predicted"/>
<evidence type="ECO:0000313" key="2">
    <source>
        <dbReference type="Proteomes" id="UP000754495"/>
    </source>
</evidence>
<dbReference type="EMBL" id="JAANOU010000001">
    <property type="protein sequence ID" value="NIH83046.1"/>
    <property type="molecule type" value="Genomic_DNA"/>
</dbReference>
<dbReference type="InterPro" id="IPR049709">
    <property type="entry name" value="IniB-like_N"/>
</dbReference>
<reference evidence="1 2" key="1">
    <citation type="submission" date="2020-03" db="EMBL/GenBank/DDBJ databases">
        <title>Sequencing the genomes of 1000 actinobacteria strains.</title>
        <authorList>
            <person name="Klenk H.-P."/>
        </authorList>
    </citation>
    <scope>NUCLEOTIDE SEQUENCE [LARGE SCALE GENOMIC DNA]</scope>
    <source>
        <strain evidence="1 2">DSM 45668</strain>
    </source>
</reference>
<gene>
    <name evidence="1" type="ORF">FHX46_005576</name>
</gene>
<dbReference type="Proteomes" id="UP000754495">
    <property type="component" value="Unassembled WGS sequence"/>
</dbReference>
<keyword evidence="2" id="KW-1185">Reference proteome</keyword>
<organism evidence="1 2">
    <name type="scientific">Amycolatopsis viridis</name>
    <dbReference type="NCBI Taxonomy" id="185678"/>
    <lineage>
        <taxon>Bacteria</taxon>
        <taxon>Bacillati</taxon>
        <taxon>Actinomycetota</taxon>
        <taxon>Actinomycetes</taxon>
        <taxon>Pseudonocardiales</taxon>
        <taxon>Pseudonocardiaceae</taxon>
        <taxon>Amycolatopsis</taxon>
    </lineage>
</organism>
<protein>
    <submittedName>
        <fullName evidence="1">Uncharacterized protein</fullName>
    </submittedName>
</protein>
<name>A0ABX0T647_9PSEU</name>
<dbReference type="RefSeq" id="WP_167120815.1">
    <property type="nucleotide sequence ID" value="NZ_JAANOU010000001.1"/>
</dbReference>
<comment type="caution">
    <text evidence="1">The sequence shown here is derived from an EMBL/GenBank/DDBJ whole genome shotgun (WGS) entry which is preliminary data.</text>
</comment>
<sequence>MSLPAQNLHEFVLNLLNDEAARSAFAADPTSALAAAGLSDVTPQDIQEVAPLVADYAPAPLADALSALPLDAGTAGLQGAIAQLQAVAQVADALPVGAPELPLDLPARADLPTDALPTGALPIEAPELGDLPALSEVGHLPVHAPSLPADALPGTLPGLDELPVEVPGLPVELPARNDLPVDALPVNALPVNALPIDALPTDGLPVELPELGDLPLDAPALPGELPVNALPVNELPIEALPTNGLPVELPELDGLPALPADLPARNDLPVNALPIDQLPIDQLPIDQLPLGALPLDAAELPVSLPEVEGLTGALPQLPVELPNLGEVPSLPGLGAERADVPNAVTGLPVDTADLPVGTEDLTGLAGTAGLADLPLDTDALGALPVDAPSLGDSPFTAPDLDIPVVGRIDTDSATSADGYATTVSYAGHVAEGAAAAAVDAKNGAVVGGTAGTPAGSFLGSAAGSTGGFTGGFGIQNNEGAVQAGLTADDDAVLGGAHAESALGRYGVGIDSAPADLPNFDQAGDLAGSLDSDVLSRSEPAAGPIADYVSIGGDLLGGKIAQSSATLGEYLTAGGAQFGASVANAGAQAGTAVSDGGHQAADLASDLPAAPGVPSALPAEVPTTIPAGDLPVHPSAELPQGLPHLPVANPLPEVTHHVEHVLSTDPGKEVLSVTDSPLTDTIGPLNHAPLPEAADLGGLHGDLPLGH</sequence>
<accession>A0ABX0T647</accession>
<evidence type="ECO:0000313" key="1">
    <source>
        <dbReference type="EMBL" id="NIH83046.1"/>
    </source>
</evidence>
<dbReference type="NCBIfam" id="NF038175">
    <property type="entry name" value="IniB_NTERM"/>
    <property type="match status" value="1"/>
</dbReference>